<keyword evidence="16" id="KW-1185">Reference proteome</keyword>
<dbReference type="InterPro" id="IPR002300">
    <property type="entry name" value="aa-tRNA-synth_Ia"/>
</dbReference>
<name>D7FTL9_ECTSI</name>
<dbReference type="CDD" id="cd00818">
    <property type="entry name" value="IleRS_core"/>
    <property type="match status" value="1"/>
</dbReference>
<evidence type="ECO:0000256" key="9">
    <source>
        <dbReference type="ARBA" id="ARBA00023146"/>
    </source>
</evidence>
<comment type="subcellular location">
    <subcellularLocation>
        <location evidence="1">Cytoplasm</location>
    </subcellularLocation>
</comment>
<dbReference type="STRING" id="2880.D7FTL9"/>
<dbReference type="InterPro" id="IPR009008">
    <property type="entry name" value="Val/Leu/Ile-tRNA-synth_edit"/>
</dbReference>
<organism evidence="15 16">
    <name type="scientific">Ectocarpus siliculosus</name>
    <name type="common">Brown alga</name>
    <name type="synonym">Conferva siliculosa</name>
    <dbReference type="NCBI Taxonomy" id="2880"/>
    <lineage>
        <taxon>Eukaryota</taxon>
        <taxon>Sar</taxon>
        <taxon>Stramenopiles</taxon>
        <taxon>Ochrophyta</taxon>
        <taxon>PX clade</taxon>
        <taxon>Phaeophyceae</taxon>
        <taxon>Ectocarpales</taxon>
        <taxon>Ectocarpaceae</taxon>
        <taxon>Ectocarpus</taxon>
    </lineage>
</organism>
<dbReference type="eggNOG" id="KOG0434">
    <property type="taxonomic scope" value="Eukaryota"/>
</dbReference>
<dbReference type="EC" id="6.1.1.5" evidence="3"/>
<evidence type="ECO:0000256" key="6">
    <source>
        <dbReference type="ARBA" id="ARBA00022741"/>
    </source>
</evidence>
<dbReference type="CDD" id="cd07961">
    <property type="entry name" value="Anticodon_Ia_Ile_ABEc"/>
    <property type="match status" value="1"/>
</dbReference>
<keyword evidence="9 12" id="KW-0030">Aminoacyl-tRNA synthetase</keyword>
<dbReference type="Gene3D" id="3.40.50.620">
    <property type="entry name" value="HUPs"/>
    <property type="match status" value="2"/>
</dbReference>
<dbReference type="GO" id="GO:0004822">
    <property type="term" value="F:isoleucine-tRNA ligase activity"/>
    <property type="evidence" value="ECO:0007669"/>
    <property type="project" value="UniProtKB-EC"/>
</dbReference>
<evidence type="ECO:0000256" key="1">
    <source>
        <dbReference type="ARBA" id="ARBA00004496"/>
    </source>
</evidence>
<dbReference type="GO" id="GO:0000049">
    <property type="term" value="F:tRNA binding"/>
    <property type="evidence" value="ECO:0007669"/>
    <property type="project" value="InterPro"/>
</dbReference>
<evidence type="ECO:0000256" key="10">
    <source>
        <dbReference type="ARBA" id="ARBA00032665"/>
    </source>
</evidence>
<gene>
    <name evidence="15" type="primary">ILERS</name>
    <name evidence="15" type="ORF">Esi_0252_0019</name>
</gene>
<dbReference type="Pfam" id="PF08264">
    <property type="entry name" value="Anticodon_1"/>
    <property type="match status" value="1"/>
</dbReference>
<dbReference type="Gene3D" id="1.10.730.10">
    <property type="entry name" value="Isoleucyl-tRNA Synthetase, Domain 1"/>
    <property type="match status" value="1"/>
</dbReference>
<sequence>MADDEQPTEGQAFMKDIVGAMDFPAEEELVAASWEENDTFKETLRLSEGRPDFTFYDGPPFATGLPHYGHILAGTIKDAVTRYAHQSGHHVSRRAGWDCHGLPVEYEIDQSLGIKHRDQVLEMGIETYNKHCRSIVTRYSKEWERTIKRLGRWIDFENDYKTMDPWFMESVWWVFKSLVEKNLVYRGYKVMPFSTACATPLSNFEAGLNYKDVQDPAVVVAFPLKDDPEVSLLAWTTTPWTLPSNLALCVNKAFDYVKLRDVKSGKVYYCGADRLVQLYPIMATKKYKPAMKAELMEELGTVKGSELVGLKYEPMFKFFADREQSFVVCEDNYVTNESGTGIVHQSPAFGEDDYRVCLAHGVIAKGEEIPCPVDSNGLFTSEVGEYAGQYVKTADKALCDEIKANGRLVSKDSCTHSYPFCWRSDTPLIYKAVPSWFVGVESIRDKLLKANAETYWVPAFVNEKRFQNWLEGAKDWAVSRNRFWGTPMPMWVSEDGEEMVAVGSIAELKELSGVEVTDLHRESVDHITIPSKQGKGDLKRVEEVFDCWFESGSMPYAQLHYPFENKDKFEKNFPADFIAEGLDQTRGWFYTLTVLGAALFDKPAFKNLIVNGLVLASDGKKMSKRLKNYPDPMKVIDSHGADALRLYLINSPVVRAESLKFKEEGVQATVREVLLPWFNAFRFFVQQARRLEMTCGDRFVPNPEAAAKSTNVMDNWIQATLQGLVQFVHTEMKAYRLYTVVPRLVEFIEQLTNWYVRLNRNRLKGAEGAESATAGLFCMYEVLSTMSVLMAPITPFFSEYTYRHLRECHPDKDGGKDVAEDAPGRASSVHMLMMPEVDESRLDPQAESDMRAMQTVIDLGRSAREKRGISLKTPVKGITVVCKDEGTLKALEKLQGYVKGELNAWEVVLEADEKSWCTLTAEANNKVLGKRLGKALDGVKKALVKLDTAALWPLLEGGTVEVAGHTLSADDLMLKRGFKGDTSVFQAAVSEDGKVMVVLDTRKDEKVLSQKLAREIVSRIQKLRKKSGLQVGETVEVFFQDDTKDGVAGAAVAANAALVADAVRCMPLPASRMPEHAVPLGHERFCACGGDDGKGEEAAADQEPDFTVFLTRPCLSVDHEAMDAKCVAAKVDPAVARQLLASLDYDRVRREGNATTVLTVGEACVTVDLGADYFLDAREALRKRCPEDMKWAL</sequence>
<dbReference type="PANTHER" id="PTHR42780">
    <property type="entry name" value="SOLEUCYL-TRNA SYNTHETASE"/>
    <property type="match status" value="1"/>
</dbReference>
<dbReference type="FunFam" id="3.40.50.620:FF:000023">
    <property type="entry name" value="Isoleucyl-tRNA synthetase,cytoplasmic"/>
    <property type="match status" value="1"/>
</dbReference>
<dbReference type="SUPFAM" id="SSF52374">
    <property type="entry name" value="Nucleotidylyl transferase"/>
    <property type="match status" value="1"/>
</dbReference>
<dbReference type="InterPro" id="IPR014729">
    <property type="entry name" value="Rossmann-like_a/b/a_fold"/>
</dbReference>
<dbReference type="NCBIfam" id="TIGR00392">
    <property type="entry name" value="ileS"/>
    <property type="match status" value="1"/>
</dbReference>
<evidence type="ECO:0000256" key="8">
    <source>
        <dbReference type="ARBA" id="ARBA00022917"/>
    </source>
</evidence>
<evidence type="ECO:0000256" key="5">
    <source>
        <dbReference type="ARBA" id="ARBA00022598"/>
    </source>
</evidence>
<accession>D7FTL9</accession>
<evidence type="ECO:0000313" key="16">
    <source>
        <dbReference type="Proteomes" id="UP000002630"/>
    </source>
</evidence>
<dbReference type="GO" id="GO:0002161">
    <property type="term" value="F:aminoacyl-tRNA deacylase activity"/>
    <property type="evidence" value="ECO:0007669"/>
    <property type="project" value="InterPro"/>
</dbReference>
<dbReference type="Proteomes" id="UP000002630">
    <property type="component" value="Linkage Group LG16"/>
</dbReference>
<dbReference type="PROSITE" id="PS00178">
    <property type="entry name" value="AA_TRNA_LIGASE_I"/>
    <property type="match status" value="1"/>
</dbReference>
<dbReference type="FunFam" id="3.40.50.620:FF:000050">
    <property type="entry name" value="Isoleucyl-tRNA synthetase,cytoplasmic"/>
    <property type="match status" value="1"/>
</dbReference>
<dbReference type="EMBL" id="FN648434">
    <property type="protein sequence ID" value="CBJ31410.1"/>
    <property type="molecule type" value="Genomic_DNA"/>
</dbReference>
<evidence type="ECO:0000256" key="12">
    <source>
        <dbReference type="RuleBase" id="RU363035"/>
    </source>
</evidence>
<dbReference type="InterPro" id="IPR009080">
    <property type="entry name" value="tRNAsynth_Ia_anticodon-bd"/>
</dbReference>
<keyword evidence="8 12" id="KW-0648">Protein biosynthesis</keyword>
<evidence type="ECO:0000256" key="4">
    <source>
        <dbReference type="ARBA" id="ARBA00022490"/>
    </source>
</evidence>
<dbReference type="InParanoid" id="D7FTL9"/>
<keyword evidence="7 12" id="KW-0067">ATP-binding</keyword>
<dbReference type="SUPFAM" id="SSF47323">
    <property type="entry name" value="Anticodon-binding domain of a subclass of class I aminoacyl-tRNA synthetases"/>
    <property type="match status" value="1"/>
</dbReference>
<dbReference type="GO" id="GO:0005524">
    <property type="term" value="F:ATP binding"/>
    <property type="evidence" value="ECO:0007669"/>
    <property type="project" value="UniProtKB-KW"/>
</dbReference>
<dbReference type="InterPro" id="IPR033709">
    <property type="entry name" value="Anticodon_Ile_ABEc"/>
</dbReference>
<feature type="domain" description="Aminoacyl-tRNA synthetase class Ia" evidence="13">
    <location>
        <begin position="32"/>
        <end position="659"/>
    </location>
</feature>
<evidence type="ECO:0000256" key="7">
    <source>
        <dbReference type="ARBA" id="ARBA00022840"/>
    </source>
</evidence>
<evidence type="ECO:0000259" key="14">
    <source>
        <dbReference type="Pfam" id="PF08264"/>
    </source>
</evidence>
<dbReference type="FunFam" id="1.10.730.10:FF:000004">
    <property type="entry name" value="Isoleucyl-tRNA synthetase, cytoplasmic"/>
    <property type="match status" value="1"/>
</dbReference>
<dbReference type="Pfam" id="PF00133">
    <property type="entry name" value="tRNA-synt_1"/>
    <property type="match status" value="1"/>
</dbReference>
<dbReference type="PRINTS" id="PR00984">
    <property type="entry name" value="TRNASYNTHILE"/>
</dbReference>
<dbReference type="GO" id="GO:0006428">
    <property type="term" value="P:isoleucyl-tRNA aminoacylation"/>
    <property type="evidence" value="ECO:0007669"/>
    <property type="project" value="InterPro"/>
</dbReference>
<dbReference type="HAMAP" id="MF_02003">
    <property type="entry name" value="Ile_tRNA_synth_type2"/>
    <property type="match status" value="1"/>
</dbReference>
<evidence type="ECO:0000313" key="15">
    <source>
        <dbReference type="EMBL" id="CBJ31410.1"/>
    </source>
</evidence>
<keyword evidence="5 12" id="KW-0436">Ligase</keyword>
<dbReference type="InterPro" id="IPR023586">
    <property type="entry name" value="Ile-tRNA-ligase_type2"/>
</dbReference>
<feature type="domain" description="Methionyl/Valyl/Leucyl/Isoleucyl-tRNA synthetase anticodon-binding" evidence="14">
    <location>
        <begin position="714"/>
        <end position="876"/>
    </location>
</feature>
<evidence type="ECO:0000256" key="3">
    <source>
        <dbReference type="ARBA" id="ARBA00013165"/>
    </source>
</evidence>
<dbReference type="InterPro" id="IPR002301">
    <property type="entry name" value="Ile-tRNA-ligase"/>
</dbReference>
<evidence type="ECO:0000259" key="13">
    <source>
        <dbReference type="Pfam" id="PF00133"/>
    </source>
</evidence>
<keyword evidence="4" id="KW-0963">Cytoplasm</keyword>
<dbReference type="InterPro" id="IPR001412">
    <property type="entry name" value="aa-tRNA-synth_I_CS"/>
</dbReference>
<dbReference type="OrthoDB" id="1706657at2759"/>
<dbReference type="PANTHER" id="PTHR42780:SF1">
    <property type="entry name" value="ISOLEUCINE--TRNA LIGASE, CYTOPLASMIC"/>
    <property type="match status" value="1"/>
</dbReference>
<evidence type="ECO:0000256" key="2">
    <source>
        <dbReference type="ARBA" id="ARBA00005594"/>
    </source>
</evidence>
<protein>
    <recommendedName>
        <fullName evidence="3">isoleucine--tRNA ligase</fullName>
        <ecNumber evidence="3">6.1.1.5</ecNumber>
    </recommendedName>
    <alternativeName>
        <fullName evidence="10">Isoleucyl-tRNA synthetase</fullName>
    </alternativeName>
</protein>
<comment type="similarity">
    <text evidence="2 12">Belongs to the class-I aminoacyl-tRNA synthetase family.</text>
</comment>
<dbReference type="EMBL" id="FN649741">
    <property type="protein sequence ID" value="CBJ31410.1"/>
    <property type="molecule type" value="Genomic_DNA"/>
</dbReference>
<dbReference type="AlphaFoldDB" id="D7FTL9"/>
<dbReference type="GO" id="GO:0005737">
    <property type="term" value="C:cytoplasm"/>
    <property type="evidence" value="ECO:0007669"/>
    <property type="project" value="UniProtKB-SubCell"/>
</dbReference>
<proteinExistence type="inferred from homology"/>
<comment type="catalytic activity">
    <reaction evidence="11">
        <text>tRNA(Ile) + L-isoleucine + ATP = L-isoleucyl-tRNA(Ile) + AMP + diphosphate</text>
        <dbReference type="Rhea" id="RHEA:11060"/>
        <dbReference type="Rhea" id="RHEA-COMP:9666"/>
        <dbReference type="Rhea" id="RHEA-COMP:9695"/>
        <dbReference type="ChEBI" id="CHEBI:30616"/>
        <dbReference type="ChEBI" id="CHEBI:33019"/>
        <dbReference type="ChEBI" id="CHEBI:58045"/>
        <dbReference type="ChEBI" id="CHEBI:78442"/>
        <dbReference type="ChEBI" id="CHEBI:78528"/>
        <dbReference type="ChEBI" id="CHEBI:456215"/>
        <dbReference type="EC" id="6.1.1.5"/>
    </reaction>
</comment>
<reference evidence="15 16" key="1">
    <citation type="journal article" date="2010" name="Nature">
        <title>The Ectocarpus genome and the independent evolution of multicellularity in brown algae.</title>
        <authorList>
            <person name="Cock J.M."/>
            <person name="Sterck L."/>
            <person name="Rouze P."/>
            <person name="Scornet D."/>
            <person name="Allen A.E."/>
            <person name="Amoutzias G."/>
            <person name="Anthouard V."/>
            <person name="Artiguenave F."/>
            <person name="Aury J.M."/>
            <person name="Badger J.H."/>
            <person name="Beszteri B."/>
            <person name="Billiau K."/>
            <person name="Bonnet E."/>
            <person name="Bothwell J.H."/>
            <person name="Bowler C."/>
            <person name="Boyen C."/>
            <person name="Brownlee C."/>
            <person name="Carrano C.J."/>
            <person name="Charrier B."/>
            <person name="Cho G.Y."/>
            <person name="Coelho S.M."/>
            <person name="Collen J."/>
            <person name="Corre E."/>
            <person name="Da Silva C."/>
            <person name="Delage L."/>
            <person name="Delaroque N."/>
            <person name="Dittami S.M."/>
            <person name="Doulbeau S."/>
            <person name="Elias M."/>
            <person name="Farnham G."/>
            <person name="Gachon C.M."/>
            <person name="Gschloessl B."/>
            <person name="Heesch S."/>
            <person name="Jabbari K."/>
            <person name="Jubin C."/>
            <person name="Kawai H."/>
            <person name="Kimura K."/>
            <person name="Kloareg B."/>
            <person name="Kupper F.C."/>
            <person name="Lang D."/>
            <person name="Le Bail A."/>
            <person name="Leblanc C."/>
            <person name="Lerouge P."/>
            <person name="Lohr M."/>
            <person name="Lopez P.J."/>
            <person name="Martens C."/>
            <person name="Maumus F."/>
            <person name="Michel G."/>
            <person name="Miranda-Saavedra D."/>
            <person name="Morales J."/>
            <person name="Moreau H."/>
            <person name="Motomura T."/>
            <person name="Nagasato C."/>
            <person name="Napoli C.A."/>
            <person name="Nelson D.R."/>
            <person name="Nyvall-Collen P."/>
            <person name="Peters A.F."/>
            <person name="Pommier C."/>
            <person name="Potin P."/>
            <person name="Poulain J."/>
            <person name="Quesneville H."/>
            <person name="Read B."/>
            <person name="Rensing S.A."/>
            <person name="Ritter A."/>
            <person name="Rousvoal S."/>
            <person name="Samanta M."/>
            <person name="Samson G."/>
            <person name="Schroeder D.C."/>
            <person name="Segurens B."/>
            <person name="Strittmatter M."/>
            <person name="Tonon T."/>
            <person name="Tregear J.W."/>
            <person name="Valentin K."/>
            <person name="von Dassow P."/>
            <person name="Yamagishi T."/>
            <person name="Van de Peer Y."/>
            <person name="Wincker P."/>
        </authorList>
    </citation>
    <scope>NUCLEOTIDE SEQUENCE [LARGE SCALE GENOMIC DNA]</scope>
    <source>
        <strain evidence="16">Ec32 / CCAP1310/4</strain>
    </source>
</reference>
<evidence type="ECO:0000256" key="11">
    <source>
        <dbReference type="ARBA" id="ARBA00048359"/>
    </source>
</evidence>
<dbReference type="SUPFAM" id="SSF50677">
    <property type="entry name" value="ValRS/IleRS/LeuRS editing domain"/>
    <property type="match status" value="1"/>
</dbReference>
<dbReference type="Pfam" id="PF19302">
    <property type="entry name" value="DUF5915"/>
    <property type="match status" value="1"/>
</dbReference>
<dbReference type="FunCoup" id="D7FTL9">
    <property type="interactions" value="469"/>
</dbReference>
<keyword evidence="6 12" id="KW-0547">Nucleotide-binding</keyword>
<dbReference type="InterPro" id="IPR013155">
    <property type="entry name" value="M/V/L/I-tRNA-synth_anticd-bd"/>
</dbReference>